<evidence type="ECO:0000256" key="1">
    <source>
        <dbReference type="ARBA" id="ARBA00004141"/>
    </source>
</evidence>
<evidence type="ECO:0000256" key="2">
    <source>
        <dbReference type="ARBA" id="ARBA00022448"/>
    </source>
</evidence>
<evidence type="ECO:0000313" key="16">
    <source>
        <dbReference type="Proteomes" id="UP001165060"/>
    </source>
</evidence>
<evidence type="ECO:0000256" key="11">
    <source>
        <dbReference type="ARBA" id="ARBA00023303"/>
    </source>
</evidence>
<keyword evidence="9" id="KW-0406">Ion transport</keyword>
<evidence type="ECO:0000256" key="13">
    <source>
        <dbReference type="SAM" id="Phobius"/>
    </source>
</evidence>
<feature type="transmembrane region" description="Helical" evidence="13">
    <location>
        <begin position="342"/>
        <end position="362"/>
    </location>
</feature>
<organism evidence="15 16">
    <name type="scientific">Tetraparma gracilis</name>
    <dbReference type="NCBI Taxonomy" id="2962635"/>
    <lineage>
        <taxon>Eukaryota</taxon>
        <taxon>Sar</taxon>
        <taxon>Stramenopiles</taxon>
        <taxon>Ochrophyta</taxon>
        <taxon>Bolidophyceae</taxon>
        <taxon>Parmales</taxon>
        <taxon>Triparmaceae</taxon>
        <taxon>Tetraparma</taxon>
    </lineage>
</organism>
<feature type="compositionally biased region" description="Acidic residues" evidence="12">
    <location>
        <begin position="733"/>
        <end position="752"/>
    </location>
</feature>
<dbReference type="SMART" id="SM00100">
    <property type="entry name" value="cNMP"/>
    <property type="match status" value="1"/>
</dbReference>
<feature type="compositionally biased region" description="Low complexity" evidence="12">
    <location>
        <begin position="834"/>
        <end position="845"/>
    </location>
</feature>
<dbReference type="Gene3D" id="1.10.287.630">
    <property type="entry name" value="Helix hairpin bin"/>
    <property type="match status" value="1"/>
</dbReference>
<sequence>MGWFGSGVDREESHSSFRNVKIFMLGGSKGKDRENSGAFGGLIQKDVDERRNEMTKLKVYGLDAFQVRAEEEMTQMSRKKKGMLERYLRAHDPTSEVRRMWDLVSIIVIIVSVFAAMFEFAFNVSLEDTTGAATGNLDEGADGTASGAILLDIIFNSTYGIITVFFWLDLVYNFFTAFYNDEGELEFSHYFIARNYIQTYFFLDLISNVPGLIGPWGLLKAFRMHRMSRVLTRWSYLGYDPTKLQIFKLFIMIITIGHMLACLFFMVSVLDFNQQKEAGNWILVAPEEGDGNLASTISDPEFETDVSPDNWVLADAKIDPAYIWDSDDKYYFKGGTAMNAALSAYLTSMYFAYSTLTTVGYGDISAHTDFERSIAILSLISGSVIYAVLVGFVNNLVDSSDVKETEYQKRLTNVNTFMNNHHLPSDLRGRIRRYMELDHNSSTHDVDELVSLLSPMLQREVIIHINRHFVSEVPFLADADRIFVWCLLERMEVIVCVAKEYILMEGESIEAMHIIKTGKVDVIGTDGIIIRTYTEGSFFGEQCVGEEKLYAQKSYRAKHDMELALVPQDELKILLEAFPEFNETLTIILHAREKHERRETEVYEEKMKKMVKQTGMKARPVTPPPGKTWGGAAAVRGRGESTRSTSSPGSVSRSDSPTSQLTRNESRIALINNLGDDIKRFDASEKRLSEINSSKSMLHADDEHSAKLKAAKENAIKKGISTIDAAKEASGGGDDEKESDESSGESDSEGDSDGLGALSTRGSRFKRPTAENTAFLAQEASKVSAAGRAKQRQETLLQKGASGRGRQMTMAGGGGVTPTRDGRRLSIGGGNGVLPGNLGSVSASSAHHHGAQRKSILAVNNLSAFTATTPPADSRGMDQSTQKELFQSLEKLLASTSQLNQKFESMDKRLAKLEKGGITFAGDSSVGR</sequence>
<comment type="subcellular location">
    <subcellularLocation>
        <location evidence="1">Membrane</location>
        <topology evidence="1">Multi-pass membrane protein</topology>
    </subcellularLocation>
</comment>
<dbReference type="PRINTS" id="PR01463">
    <property type="entry name" value="EAGCHANLFMLY"/>
</dbReference>
<dbReference type="InterPro" id="IPR014710">
    <property type="entry name" value="RmlC-like_jellyroll"/>
</dbReference>
<dbReference type="SUPFAM" id="SSF51206">
    <property type="entry name" value="cAMP-binding domain-like"/>
    <property type="match status" value="1"/>
</dbReference>
<evidence type="ECO:0000256" key="7">
    <source>
        <dbReference type="ARBA" id="ARBA00022958"/>
    </source>
</evidence>
<feature type="domain" description="Cyclic nucleotide-binding" evidence="14">
    <location>
        <begin position="475"/>
        <end position="541"/>
    </location>
</feature>
<keyword evidence="3" id="KW-0633">Potassium transport</keyword>
<reference evidence="15 16" key="1">
    <citation type="journal article" date="2023" name="Commun. Biol.">
        <title>Genome analysis of Parmales, the sister group of diatoms, reveals the evolutionary specialization of diatoms from phago-mixotrophs to photoautotrophs.</title>
        <authorList>
            <person name="Ban H."/>
            <person name="Sato S."/>
            <person name="Yoshikawa S."/>
            <person name="Yamada K."/>
            <person name="Nakamura Y."/>
            <person name="Ichinomiya M."/>
            <person name="Sato N."/>
            <person name="Blanc-Mathieu R."/>
            <person name="Endo H."/>
            <person name="Kuwata A."/>
            <person name="Ogata H."/>
        </authorList>
    </citation>
    <scope>NUCLEOTIDE SEQUENCE [LARGE SCALE GENOMIC DNA]</scope>
</reference>
<protein>
    <recommendedName>
        <fullName evidence="14">Cyclic nucleotide-binding domain-containing protein</fullName>
    </recommendedName>
</protein>
<evidence type="ECO:0000313" key="15">
    <source>
        <dbReference type="EMBL" id="GMI56309.1"/>
    </source>
</evidence>
<dbReference type="PROSITE" id="PS50042">
    <property type="entry name" value="CNMP_BINDING_3"/>
    <property type="match status" value="1"/>
</dbReference>
<name>A0ABQ6NDZ6_9STRA</name>
<accession>A0ABQ6NDZ6</accession>
<dbReference type="PANTHER" id="PTHR10217">
    <property type="entry name" value="VOLTAGE AND LIGAND GATED POTASSIUM CHANNEL"/>
    <property type="match status" value="1"/>
</dbReference>
<feature type="transmembrane region" description="Helical" evidence="13">
    <location>
        <begin position="103"/>
        <end position="122"/>
    </location>
</feature>
<feature type="transmembrane region" description="Helical" evidence="13">
    <location>
        <begin position="374"/>
        <end position="393"/>
    </location>
</feature>
<feature type="transmembrane region" description="Helical" evidence="13">
    <location>
        <begin position="199"/>
        <end position="219"/>
    </location>
</feature>
<keyword evidence="7" id="KW-0630">Potassium</keyword>
<dbReference type="InterPro" id="IPR050818">
    <property type="entry name" value="KCNH_animal-type"/>
</dbReference>
<proteinExistence type="predicted"/>
<feature type="compositionally biased region" description="Low complexity" evidence="12">
    <location>
        <begin position="642"/>
        <end position="659"/>
    </location>
</feature>
<dbReference type="InterPro" id="IPR003938">
    <property type="entry name" value="K_chnl_volt-dep_EAG/ELK/ERG"/>
</dbReference>
<dbReference type="EMBL" id="BRYB01006384">
    <property type="protein sequence ID" value="GMI56309.1"/>
    <property type="molecule type" value="Genomic_DNA"/>
</dbReference>
<dbReference type="Gene3D" id="2.60.120.10">
    <property type="entry name" value="Jelly Rolls"/>
    <property type="match status" value="1"/>
</dbReference>
<feature type="region of interest" description="Disordered" evidence="12">
    <location>
        <begin position="723"/>
        <end position="852"/>
    </location>
</feature>
<feature type="region of interest" description="Disordered" evidence="12">
    <location>
        <begin position="611"/>
        <end position="665"/>
    </location>
</feature>
<evidence type="ECO:0000259" key="14">
    <source>
        <dbReference type="PROSITE" id="PS50042"/>
    </source>
</evidence>
<keyword evidence="16" id="KW-1185">Reference proteome</keyword>
<evidence type="ECO:0000256" key="8">
    <source>
        <dbReference type="ARBA" id="ARBA00022989"/>
    </source>
</evidence>
<dbReference type="CDD" id="cd00038">
    <property type="entry name" value="CAP_ED"/>
    <property type="match status" value="1"/>
</dbReference>
<dbReference type="PANTHER" id="PTHR10217:SF435">
    <property type="entry name" value="POTASSIUM VOLTAGE-GATED CHANNEL PROTEIN EAG"/>
    <property type="match status" value="1"/>
</dbReference>
<gene>
    <name evidence="15" type="ORF">TeGR_g12142</name>
</gene>
<dbReference type="InterPro" id="IPR018490">
    <property type="entry name" value="cNMP-bd_dom_sf"/>
</dbReference>
<dbReference type="Proteomes" id="UP001165060">
    <property type="component" value="Unassembled WGS sequence"/>
</dbReference>
<evidence type="ECO:0000256" key="12">
    <source>
        <dbReference type="SAM" id="MobiDB-lite"/>
    </source>
</evidence>
<keyword evidence="5" id="KW-0631">Potassium channel</keyword>
<dbReference type="InterPro" id="IPR000595">
    <property type="entry name" value="cNMP-bd_dom"/>
</dbReference>
<dbReference type="Pfam" id="PF00027">
    <property type="entry name" value="cNMP_binding"/>
    <property type="match status" value="1"/>
</dbReference>
<keyword evidence="4 13" id="KW-0812">Transmembrane</keyword>
<evidence type="ECO:0000256" key="9">
    <source>
        <dbReference type="ARBA" id="ARBA00023065"/>
    </source>
</evidence>
<evidence type="ECO:0000256" key="6">
    <source>
        <dbReference type="ARBA" id="ARBA00022882"/>
    </source>
</evidence>
<keyword evidence="2" id="KW-0813">Transport</keyword>
<dbReference type="Pfam" id="PF00520">
    <property type="entry name" value="Ion_trans"/>
    <property type="match status" value="1"/>
</dbReference>
<keyword evidence="11" id="KW-0407">Ion channel</keyword>
<feature type="transmembrane region" description="Helical" evidence="13">
    <location>
        <begin position="249"/>
        <end position="270"/>
    </location>
</feature>
<evidence type="ECO:0000256" key="4">
    <source>
        <dbReference type="ARBA" id="ARBA00022692"/>
    </source>
</evidence>
<evidence type="ECO:0000256" key="3">
    <source>
        <dbReference type="ARBA" id="ARBA00022538"/>
    </source>
</evidence>
<keyword evidence="10 13" id="KW-0472">Membrane</keyword>
<dbReference type="InterPro" id="IPR005821">
    <property type="entry name" value="Ion_trans_dom"/>
</dbReference>
<evidence type="ECO:0000256" key="10">
    <source>
        <dbReference type="ARBA" id="ARBA00023136"/>
    </source>
</evidence>
<evidence type="ECO:0000256" key="5">
    <source>
        <dbReference type="ARBA" id="ARBA00022826"/>
    </source>
</evidence>
<keyword evidence="6" id="KW-0851">Voltage-gated channel</keyword>
<comment type="caution">
    <text evidence="15">The sequence shown here is derived from an EMBL/GenBank/DDBJ whole genome shotgun (WGS) entry which is preliminary data.</text>
</comment>
<dbReference type="Gene3D" id="1.10.287.70">
    <property type="match status" value="1"/>
</dbReference>
<keyword evidence="8 13" id="KW-1133">Transmembrane helix</keyword>
<dbReference type="SUPFAM" id="SSF81324">
    <property type="entry name" value="Voltage-gated potassium channels"/>
    <property type="match status" value="1"/>
</dbReference>